<dbReference type="Gene3D" id="3.30.70.580">
    <property type="entry name" value="Pseudouridine synthase I, catalytic domain, N-terminal subdomain"/>
    <property type="match status" value="1"/>
</dbReference>
<protein>
    <recommendedName>
        <fullName evidence="6">tRNA pseudouridine synthase</fullName>
        <ecNumber evidence="6">5.4.99.12</ecNumber>
    </recommendedName>
</protein>
<reference evidence="8 9" key="1">
    <citation type="journal article" date="2014" name="Curr. Biol.">
        <title>The genome of the clonal raider ant Cerapachys biroi.</title>
        <authorList>
            <person name="Oxley P.R."/>
            <person name="Ji L."/>
            <person name="Fetter-Pruneda I."/>
            <person name="McKenzie S.K."/>
            <person name="Li C."/>
            <person name="Hu H."/>
            <person name="Zhang G."/>
            <person name="Kronauer D.J."/>
        </authorList>
    </citation>
    <scope>NUCLEOTIDE SEQUENCE [LARGE SCALE GENOMIC DNA]</scope>
</reference>
<dbReference type="OrthoDB" id="271910at2759"/>
<dbReference type="PIRSF" id="PIRSF001430">
    <property type="entry name" value="tRNA_psdUrid_synth"/>
    <property type="match status" value="1"/>
</dbReference>
<dbReference type="GO" id="GO:0031119">
    <property type="term" value="P:tRNA pseudouridine synthesis"/>
    <property type="evidence" value="ECO:0007669"/>
    <property type="project" value="TreeGrafter"/>
</dbReference>
<dbReference type="GO" id="GO:0160147">
    <property type="term" value="F:tRNA pseudouridine(38-40) synthase activity"/>
    <property type="evidence" value="ECO:0007669"/>
    <property type="project" value="UniProtKB-EC"/>
</dbReference>
<dbReference type="Proteomes" id="UP000053097">
    <property type="component" value="Unassembled WGS sequence"/>
</dbReference>
<name>A0A026WIW9_OOCBI</name>
<feature type="active site" description="Nucleophile" evidence="4">
    <location>
        <position position="61"/>
    </location>
</feature>
<gene>
    <name evidence="8" type="ORF">X777_03672</name>
</gene>
<dbReference type="InterPro" id="IPR020094">
    <property type="entry name" value="TruA/RsuA/RluB/E/F_N"/>
</dbReference>
<evidence type="ECO:0000256" key="1">
    <source>
        <dbReference type="ARBA" id="ARBA00009375"/>
    </source>
</evidence>
<sequence length="313" mass="36906">MVRYFLKFSYIGTHYRGMQKQSIENFVRDIDTVQGALEAALLNLLPKPLITPTLILSSRTDAGVHALCNTAHVELENRYNRLYNSSDVKRATNNYFKKCGHFIRLLDFIPVTNDFHARYRCKSRTYIYRFMIPKIPGEHRISVVEGMHSYFIRDHNFDINRVQNALQLFMGTRDFSTFSAKAITDRKIKYTRSLNAFTLEEVKPLMFFDPLSENFRYWHFTCKSRSFLYNQVRRMVGSLIALGLGKITEKDIMVMLQVPSHDNWDTRIQVIPSIGLHLVNVEYDTEELKRMTLDEQEWEPHSEEQKEKLELKE</sequence>
<evidence type="ECO:0000313" key="9">
    <source>
        <dbReference type="Proteomes" id="UP000053097"/>
    </source>
</evidence>
<evidence type="ECO:0000259" key="7">
    <source>
        <dbReference type="Pfam" id="PF01416"/>
    </source>
</evidence>
<organism evidence="8 9">
    <name type="scientific">Ooceraea biroi</name>
    <name type="common">Clonal raider ant</name>
    <name type="synonym">Cerapachys biroi</name>
    <dbReference type="NCBI Taxonomy" id="2015173"/>
    <lineage>
        <taxon>Eukaryota</taxon>
        <taxon>Metazoa</taxon>
        <taxon>Ecdysozoa</taxon>
        <taxon>Arthropoda</taxon>
        <taxon>Hexapoda</taxon>
        <taxon>Insecta</taxon>
        <taxon>Pterygota</taxon>
        <taxon>Neoptera</taxon>
        <taxon>Endopterygota</taxon>
        <taxon>Hymenoptera</taxon>
        <taxon>Apocrita</taxon>
        <taxon>Aculeata</taxon>
        <taxon>Formicoidea</taxon>
        <taxon>Formicidae</taxon>
        <taxon>Dorylinae</taxon>
        <taxon>Ooceraea</taxon>
    </lineage>
</organism>
<accession>A0A026WIW9</accession>
<dbReference type="OMA" id="ADAFCHN"/>
<dbReference type="InterPro" id="IPR020103">
    <property type="entry name" value="PsdUridine_synth_cat_dom_sf"/>
</dbReference>
<keyword evidence="2 6" id="KW-0819">tRNA processing</keyword>
<evidence type="ECO:0000256" key="4">
    <source>
        <dbReference type="PIRSR" id="PIRSR001430-1"/>
    </source>
</evidence>
<dbReference type="InterPro" id="IPR001406">
    <property type="entry name" value="PsdUridine_synth_TruA"/>
</dbReference>
<dbReference type="InterPro" id="IPR020097">
    <property type="entry name" value="PsdUridine_synth_TruA_a/b_dom"/>
</dbReference>
<dbReference type="EC" id="5.4.99.12" evidence="6"/>
<dbReference type="InterPro" id="IPR020095">
    <property type="entry name" value="PsdUridine_synth_TruA_C"/>
</dbReference>
<dbReference type="STRING" id="2015173.A0A026WIW9"/>
<evidence type="ECO:0000256" key="5">
    <source>
        <dbReference type="PIRSR" id="PIRSR001430-2"/>
    </source>
</evidence>
<feature type="domain" description="Pseudouridine synthase I TruA alpha/beta" evidence="7">
    <location>
        <begin position="165"/>
        <end position="284"/>
    </location>
</feature>
<evidence type="ECO:0000256" key="6">
    <source>
        <dbReference type="RuleBase" id="RU003792"/>
    </source>
</evidence>
<dbReference type="SUPFAM" id="SSF55120">
    <property type="entry name" value="Pseudouridine synthase"/>
    <property type="match status" value="1"/>
</dbReference>
<keyword evidence="9" id="KW-1185">Reference proteome</keyword>
<evidence type="ECO:0000256" key="3">
    <source>
        <dbReference type="ARBA" id="ARBA00023235"/>
    </source>
</evidence>
<feature type="binding site" evidence="5">
    <location>
        <position position="126"/>
    </location>
    <ligand>
        <name>substrate</name>
    </ligand>
</feature>
<dbReference type="EMBL" id="KK107182">
    <property type="protein sequence ID" value="EZA55987.1"/>
    <property type="molecule type" value="Genomic_DNA"/>
</dbReference>
<dbReference type="GO" id="GO:0003723">
    <property type="term" value="F:RNA binding"/>
    <property type="evidence" value="ECO:0007669"/>
    <property type="project" value="InterPro"/>
</dbReference>
<evidence type="ECO:0000256" key="2">
    <source>
        <dbReference type="ARBA" id="ARBA00022694"/>
    </source>
</evidence>
<dbReference type="HAMAP" id="MF_00171">
    <property type="entry name" value="TruA"/>
    <property type="match status" value="1"/>
</dbReference>
<keyword evidence="3 6" id="KW-0413">Isomerase</keyword>
<dbReference type="PANTHER" id="PTHR11142:SF0">
    <property type="entry name" value="TRNA PSEUDOURIDINE SYNTHASE-LIKE 1"/>
    <property type="match status" value="1"/>
</dbReference>
<dbReference type="Pfam" id="PF01416">
    <property type="entry name" value="PseudoU_synth_1"/>
    <property type="match status" value="1"/>
</dbReference>
<dbReference type="Gene3D" id="3.30.70.660">
    <property type="entry name" value="Pseudouridine synthase I, catalytic domain, C-terminal subdomain"/>
    <property type="match status" value="1"/>
</dbReference>
<evidence type="ECO:0000313" key="8">
    <source>
        <dbReference type="EMBL" id="EZA55987.1"/>
    </source>
</evidence>
<dbReference type="PANTHER" id="PTHR11142">
    <property type="entry name" value="PSEUDOURIDYLATE SYNTHASE"/>
    <property type="match status" value="1"/>
</dbReference>
<proteinExistence type="inferred from homology"/>
<comment type="catalytic activity">
    <reaction evidence="6">
        <text>uridine(38/39/40) in tRNA = pseudouridine(38/39/40) in tRNA</text>
        <dbReference type="Rhea" id="RHEA:22376"/>
        <dbReference type="Rhea" id="RHEA-COMP:10085"/>
        <dbReference type="Rhea" id="RHEA-COMP:10087"/>
        <dbReference type="ChEBI" id="CHEBI:65314"/>
        <dbReference type="ChEBI" id="CHEBI:65315"/>
        <dbReference type="EC" id="5.4.99.12"/>
    </reaction>
</comment>
<dbReference type="AlphaFoldDB" id="A0A026WIW9"/>
<comment type="similarity">
    <text evidence="1 6">Belongs to the tRNA pseudouridine synthase TruA family.</text>
</comment>